<evidence type="ECO:0000313" key="15">
    <source>
        <dbReference type="Proteomes" id="UP000050795"/>
    </source>
</evidence>
<evidence type="ECO:0000256" key="8">
    <source>
        <dbReference type="ARBA" id="ARBA00022679"/>
    </source>
</evidence>
<keyword evidence="6 13" id="KW-0963">Cytoplasm</keyword>
<dbReference type="EC" id="2.4.2.8" evidence="5 13"/>
<dbReference type="GO" id="GO:0032264">
    <property type="term" value="P:IMP salvage"/>
    <property type="evidence" value="ECO:0007669"/>
    <property type="project" value="TreeGrafter"/>
</dbReference>
<dbReference type="PANTHER" id="PTHR43340:SF1">
    <property type="entry name" value="HYPOXANTHINE PHOSPHORIBOSYLTRANSFERASE"/>
    <property type="match status" value="1"/>
</dbReference>
<protein>
    <recommendedName>
        <fullName evidence="5 13">Hypoxanthine phosphoribosyltransferase</fullName>
        <ecNumber evidence="5 13">2.4.2.8</ecNumber>
    </recommendedName>
</protein>
<dbReference type="Pfam" id="PF00156">
    <property type="entry name" value="Pribosyltran"/>
    <property type="match status" value="1"/>
</dbReference>
<dbReference type="InterPro" id="IPR005904">
    <property type="entry name" value="Hxn_phspho_trans"/>
</dbReference>
<dbReference type="InterPro" id="IPR050408">
    <property type="entry name" value="HGPRT"/>
</dbReference>
<dbReference type="SUPFAM" id="SSF53271">
    <property type="entry name" value="PRTase-like"/>
    <property type="match status" value="1"/>
</dbReference>
<dbReference type="Proteomes" id="UP000050795">
    <property type="component" value="Unassembled WGS sequence"/>
</dbReference>
<evidence type="ECO:0000256" key="12">
    <source>
        <dbReference type="ARBA" id="ARBA00022842"/>
    </source>
</evidence>
<organism evidence="15 16">
    <name type="scientific">Trichobilharzia regenti</name>
    <name type="common">Nasal bird schistosome</name>
    <dbReference type="NCBI Taxonomy" id="157069"/>
    <lineage>
        <taxon>Eukaryota</taxon>
        <taxon>Metazoa</taxon>
        <taxon>Spiralia</taxon>
        <taxon>Lophotrochozoa</taxon>
        <taxon>Platyhelminthes</taxon>
        <taxon>Trematoda</taxon>
        <taxon>Digenea</taxon>
        <taxon>Strigeidida</taxon>
        <taxon>Schistosomatoidea</taxon>
        <taxon>Schistosomatidae</taxon>
        <taxon>Trichobilharzia</taxon>
    </lineage>
</organism>
<comment type="cofactor">
    <cofactor evidence="1 13">
        <name>Mg(2+)</name>
        <dbReference type="ChEBI" id="CHEBI:18420"/>
    </cofactor>
</comment>
<name>A0AA85ILS0_TRIRE</name>
<evidence type="ECO:0000256" key="13">
    <source>
        <dbReference type="RuleBase" id="RU364099"/>
    </source>
</evidence>
<evidence type="ECO:0000256" key="5">
    <source>
        <dbReference type="ARBA" id="ARBA00011895"/>
    </source>
</evidence>
<dbReference type="WBParaSite" id="TREG1_103600.1">
    <property type="protein sequence ID" value="TREG1_103600.1"/>
    <property type="gene ID" value="TREG1_103600"/>
</dbReference>
<dbReference type="GO" id="GO:0000287">
    <property type="term" value="F:magnesium ion binding"/>
    <property type="evidence" value="ECO:0007669"/>
    <property type="project" value="TreeGrafter"/>
</dbReference>
<evidence type="ECO:0000256" key="9">
    <source>
        <dbReference type="ARBA" id="ARBA00022723"/>
    </source>
</evidence>
<accession>A0AA85ILS0</accession>
<dbReference type="GO" id="GO:0006166">
    <property type="term" value="P:purine ribonucleoside salvage"/>
    <property type="evidence" value="ECO:0007669"/>
    <property type="project" value="UniProtKB-KW"/>
</dbReference>
<dbReference type="NCBIfam" id="TIGR01203">
    <property type="entry name" value="HGPRTase"/>
    <property type="match status" value="1"/>
</dbReference>
<comment type="subcellular location">
    <subcellularLocation>
        <location evidence="2 13">Cytoplasm</location>
    </subcellularLocation>
</comment>
<dbReference type="InterPro" id="IPR029057">
    <property type="entry name" value="PRTase-like"/>
</dbReference>
<dbReference type="PANTHER" id="PTHR43340">
    <property type="entry name" value="HYPOXANTHINE-GUANINE PHOSPHORIBOSYLTRANSFERASE"/>
    <property type="match status" value="1"/>
</dbReference>
<dbReference type="GO" id="GO:0006178">
    <property type="term" value="P:guanine salvage"/>
    <property type="evidence" value="ECO:0007669"/>
    <property type="project" value="TreeGrafter"/>
</dbReference>
<evidence type="ECO:0000256" key="10">
    <source>
        <dbReference type="ARBA" id="ARBA00022726"/>
    </source>
</evidence>
<dbReference type="GO" id="GO:0046100">
    <property type="term" value="P:hypoxanthine metabolic process"/>
    <property type="evidence" value="ECO:0007669"/>
    <property type="project" value="TreeGrafter"/>
</dbReference>
<evidence type="ECO:0000256" key="2">
    <source>
        <dbReference type="ARBA" id="ARBA00004496"/>
    </source>
</evidence>
<evidence type="ECO:0000313" key="16">
    <source>
        <dbReference type="WBParaSite" id="TREG1_103600.1"/>
    </source>
</evidence>
<reference evidence="15" key="1">
    <citation type="submission" date="2022-06" db="EMBL/GenBank/DDBJ databases">
        <authorList>
            <person name="Berger JAMES D."/>
            <person name="Berger JAMES D."/>
        </authorList>
    </citation>
    <scope>NUCLEOTIDE SEQUENCE [LARGE SCALE GENOMIC DNA]</scope>
</reference>
<keyword evidence="11 13" id="KW-0547">Nucleotide-binding</keyword>
<dbReference type="CDD" id="cd06223">
    <property type="entry name" value="PRTases_typeI"/>
    <property type="match status" value="1"/>
</dbReference>
<dbReference type="AlphaFoldDB" id="A0AA85ILS0"/>
<dbReference type="GO" id="GO:0005829">
    <property type="term" value="C:cytosol"/>
    <property type="evidence" value="ECO:0007669"/>
    <property type="project" value="TreeGrafter"/>
</dbReference>
<evidence type="ECO:0000256" key="7">
    <source>
        <dbReference type="ARBA" id="ARBA00022676"/>
    </source>
</evidence>
<evidence type="ECO:0000259" key="14">
    <source>
        <dbReference type="Pfam" id="PF00156"/>
    </source>
</evidence>
<keyword evidence="15" id="KW-1185">Reference proteome</keyword>
<keyword evidence="12 13" id="KW-0460">Magnesium</keyword>
<sequence>MSMDIVEAYEASKAKSITLMCVLKGGFKFLGDLVEVLERTIRARGTLLPMSVEFVRVKSYVNDVSTHEPILTGMEDPSEYKNKDILIVEDIIDTGRTIKKLLNYMGTLSTRSVKVASLLVKRTQDGVNYRPEFAGFEVPDRFVVGYALDYNEHFRDLHHICVINETGQQKFSVPFESKPL</sequence>
<evidence type="ECO:0000256" key="3">
    <source>
        <dbReference type="ARBA" id="ARBA00004669"/>
    </source>
</evidence>
<comment type="similarity">
    <text evidence="4 13">Belongs to the purine/pyrimidine phosphoribosyltransferase family.</text>
</comment>
<comment type="pathway">
    <text evidence="3 13">Purine metabolism; IMP biosynthesis via salvage pathway; IMP from hypoxanthine: step 1/1.</text>
</comment>
<keyword evidence="8 13" id="KW-0808">Transferase</keyword>
<keyword evidence="10 13" id="KW-0660">Purine salvage</keyword>
<dbReference type="GO" id="GO:0032263">
    <property type="term" value="P:GMP salvage"/>
    <property type="evidence" value="ECO:0007669"/>
    <property type="project" value="TreeGrafter"/>
</dbReference>
<dbReference type="InterPro" id="IPR000836">
    <property type="entry name" value="PRTase_dom"/>
</dbReference>
<comment type="catalytic activity">
    <reaction evidence="13">
        <text>IMP + diphosphate = hypoxanthine + 5-phospho-alpha-D-ribose 1-diphosphate</text>
        <dbReference type="Rhea" id="RHEA:17973"/>
        <dbReference type="ChEBI" id="CHEBI:17368"/>
        <dbReference type="ChEBI" id="CHEBI:33019"/>
        <dbReference type="ChEBI" id="CHEBI:58017"/>
        <dbReference type="ChEBI" id="CHEBI:58053"/>
        <dbReference type="EC" id="2.4.2.8"/>
    </reaction>
</comment>
<evidence type="ECO:0000256" key="6">
    <source>
        <dbReference type="ARBA" id="ARBA00022490"/>
    </source>
</evidence>
<dbReference type="GO" id="GO:0004422">
    <property type="term" value="F:hypoxanthine phosphoribosyltransferase activity"/>
    <property type="evidence" value="ECO:0007669"/>
    <property type="project" value="InterPro"/>
</dbReference>
<dbReference type="GO" id="GO:0000166">
    <property type="term" value="F:nucleotide binding"/>
    <property type="evidence" value="ECO:0007669"/>
    <property type="project" value="UniProtKB-KW"/>
</dbReference>
<keyword evidence="9 13" id="KW-0479">Metal-binding</keyword>
<reference evidence="16" key="2">
    <citation type="submission" date="2023-11" db="UniProtKB">
        <authorList>
            <consortium name="WormBaseParasite"/>
        </authorList>
    </citation>
    <scope>IDENTIFICATION</scope>
</reference>
<keyword evidence="7 13" id="KW-0328">Glycosyltransferase</keyword>
<evidence type="ECO:0000256" key="4">
    <source>
        <dbReference type="ARBA" id="ARBA00008391"/>
    </source>
</evidence>
<proteinExistence type="inferred from homology"/>
<dbReference type="Gene3D" id="3.40.50.2020">
    <property type="match status" value="1"/>
</dbReference>
<feature type="domain" description="Phosphoribosyltransferase" evidence="14">
    <location>
        <begin position="11"/>
        <end position="150"/>
    </location>
</feature>
<evidence type="ECO:0000256" key="1">
    <source>
        <dbReference type="ARBA" id="ARBA00001946"/>
    </source>
</evidence>
<evidence type="ECO:0000256" key="11">
    <source>
        <dbReference type="ARBA" id="ARBA00022741"/>
    </source>
</evidence>